<feature type="region of interest" description="Disordered" evidence="2">
    <location>
        <begin position="196"/>
        <end position="221"/>
    </location>
</feature>
<proteinExistence type="inferred from homology"/>
<feature type="compositionally biased region" description="Polar residues" evidence="2">
    <location>
        <begin position="374"/>
        <end position="384"/>
    </location>
</feature>
<comment type="caution">
    <text evidence="3">The sequence shown here is derived from an EMBL/GenBank/DDBJ whole genome shotgun (WGS) entry which is preliminary data.</text>
</comment>
<dbReference type="Proteomes" id="UP001295684">
    <property type="component" value="Unassembled WGS sequence"/>
</dbReference>
<evidence type="ECO:0000313" key="4">
    <source>
        <dbReference type="Proteomes" id="UP001295684"/>
    </source>
</evidence>
<dbReference type="PANTHER" id="PTHR33768:SF3">
    <property type="entry name" value="MIP11318P"/>
    <property type="match status" value="1"/>
</dbReference>
<dbReference type="PANTHER" id="PTHR33768">
    <property type="entry name" value="MIP11318P"/>
    <property type="match status" value="1"/>
</dbReference>
<keyword evidence="4" id="KW-1185">Reference proteome</keyword>
<dbReference type="AlphaFoldDB" id="A0AAD1XHB0"/>
<evidence type="ECO:0000256" key="2">
    <source>
        <dbReference type="SAM" id="MobiDB-lite"/>
    </source>
</evidence>
<feature type="compositionally biased region" description="Polar residues" evidence="2">
    <location>
        <begin position="345"/>
        <end position="359"/>
    </location>
</feature>
<feature type="compositionally biased region" description="Basic residues" evidence="2">
    <location>
        <begin position="200"/>
        <end position="212"/>
    </location>
</feature>
<protein>
    <submittedName>
        <fullName evidence="3">Uncharacterized protein</fullName>
    </submittedName>
</protein>
<dbReference type="InterPro" id="IPR038792">
    <property type="entry name" value="CFAP97D1/2"/>
</dbReference>
<evidence type="ECO:0000256" key="1">
    <source>
        <dbReference type="ARBA" id="ARBA00008315"/>
    </source>
</evidence>
<name>A0AAD1XHB0_EUPCR</name>
<dbReference type="EMBL" id="CAMPGE010013950">
    <property type="protein sequence ID" value="CAI2372655.1"/>
    <property type="molecule type" value="Genomic_DNA"/>
</dbReference>
<comment type="similarity">
    <text evidence="1">Belongs to the CFAP97 family.</text>
</comment>
<dbReference type="Pfam" id="PF13879">
    <property type="entry name" value="Hmw_CFAP97"/>
    <property type="match status" value="1"/>
</dbReference>
<dbReference type="InterPro" id="IPR029488">
    <property type="entry name" value="Hmw/CFAP97"/>
</dbReference>
<sequence length="384" mass="44693">MFREIPTVNRLLQKKWNDKDQQIHLQKLKNAKSTFNIKKRRSSSRRISKSTSKKDKIQEDRFKQIERDNKILLQKMRRIMKNHSGVNLPFEKGSLNKGMRKKQLADITLANYQLLQRLQDKKSNYNVLKWEKDRIDNKKLAQRIGIFSSTMVDPAHSKSKQALPTLKNPRESTTRMTKKRMKKNYQTELQPLEFPSSFPKRAKTTTRKRKRTIATPEEDGDKAKDLDLAKVCSIPEEREVIFQASKNDGKKYEVEISQTEDKMFIAAANKVKHSEHYLIELEKEKGEEILKEFNNNFQVILDNLKVISRRLVLLNPNINDPKRANTTRNRTRKKNFRKLNKRGNASQPSLRPGTVNSPSGDLMGVMPETARPVSPTQNTNDLQA</sequence>
<accession>A0AAD1XHB0</accession>
<organism evidence="3 4">
    <name type="scientific">Euplotes crassus</name>
    <dbReference type="NCBI Taxonomy" id="5936"/>
    <lineage>
        <taxon>Eukaryota</taxon>
        <taxon>Sar</taxon>
        <taxon>Alveolata</taxon>
        <taxon>Ciliophora</taxon>
        <taxon>Intramacronucleata</taxon>
        <taxon>Spirotrichea</taxon>
        <taxon>Hypotrichia</taxon>
        <taxon>Euplotida</taxon>
        <taxon>Euplotidae</taxon>
        <taxon>Moneuplotes</taxon>
    </lineage>
</organism>
<feature type="compositionally biased region" description="Basic residues" evidence="2">
    <location>
        <begin position="329"/>
        <end position="341"/>
    </location>
</feature>
<feature type="region of interest" description="Disordered" evidence="2">
    <location>
        <begin position="36"/>
        <end position="57"/>
    </location>
</feature>
<feature type="region of interest" description="Disordered" evidence="2">
    <location>
        <begin position="317"/>
        <end position="384"/>
    </location>
</feature>
<evidence type="ECO:0000313" key="3">
    <source>
        <dbReference type="EMBL" id="CAI2372655.1"/>
    </source>
</evidence>
<gene>
    <name evidence="3" type="ORF">ECRASSUSDP1_LOCUS13986</name>
</gene>
<reference evidence="3" key="1">
    <citation type="submission" date="2023-07" db="EMBL/GenBank/DDBJ databases">
        <authorList>
            <consortium name="AG Swart"/>
            <person name="Singh M."/>
            <person name="Singh A."/>
            <person name="Seah K."/>
            <person name="Emmerich C."/>
        </authorList>
    </citation>
    <scope>NUCLEOTIDE SEQUENCE</scope>
    <source>
        <strain evidence="3">DP1</strain>
    </source>
</reference>
<feature type="region of interest" description="Disordered" evidence="2">
    <location>
        <begin position="155"/>
        <end position="178"/>
    </location>
</feature>
<feature type="compositionally biased region" description="Basic residues" evidence="2">
    <location>
        <begin position="37"/>
        <end position="48"/>
    </location>
</feature>